<dbReference type="Pfam" id="PF17832">
    <property type="entry name" value="Pre-PUA"/>
    <property type="match status" value="1"/>
</dbReference>
<dbReference type="InterPro" id="IPR041366">
    <property type="entry name" value="Pre-PUA"/>
</dbReference>
<feature type="domain" description="Pre-PUA" evidence="3">
    <location>
        <begin position="2"/>
        <end position="103"/>
    </location>
</feature>
<feature type="domain" description="eIF2D winged helix" evidence="4">
    <location>
        <begin position="303"/>
        <end position="385"/>
    </location>
</feature>
<dbReference type="PANTHER" id="PTHR12217:SF4">
    <property type="entry name" value="EUKARYOTIC TRANSLATION INITIATION FACTOR 2D"/>
    <property type="match status" value="1"/>
</dbReference>
<dbReference type="Gene3D" id="3.10.400.20">
    <property type="match status" value="2"/>
</dbReference>
<evidence type="ECO:0000259" key="3">
    <source>
        <dbReference type="Pfam" id="PF17832"/>
    </source>
</evidence>
<evidence type="ECO:0000259" key="4">
    <source>
        <dbReference type="Pfam" id="PF25304"/>
    </source>
</evidence>
<accession>A0A2X0P902</accession>
<evidence type="ECO:0000313" key="7">
    <source>
        <dbReference type="Proteomes" id="UP000249464"/>
    </source>
</evidence>
<feature type="domain" description="eIF2D SWIB" evidence="5">
    <location>
        <begin position="444"/>
        <end position="523"/>
    </location>
</feature>
<dbReference type="InterPro" id="IPR058886">
    <property type="entry name" value="SWIB_eIF2D"/>
</dbReference>
<dbReference type="PANTHER" id="PTHR12217">
    <property type="entry name" value="EUKARYOTIC TRANSLATION INITIATION FACTOR 2D"/>
    <property type="match status" value="1"/>
</dbReference>
<proteinExistence type="predicted"/>
<dbReference type="EMBL" id="FQNC01000044">
    <property type="protein sequence ID" value="SGY57357.1"/>
    <property type="molecule type" value="Genomic_DNA"/>
</dbReference>
<dbReference type="GO" id="GO:0001731">
    <property type="term" value="P:formation of translation preinitiation complex"/>
    <property type="evidence" value="ECO:0007669"/>
    <property type="project" value="InterPro"/>
</dbReference>
<dbReference type="STRING" id="796604.A0A2X0P902"/>
<organism evidence="6 7">
    <name type="scientific">Microbotryum silenes-dioicae</name>
    <dbReference type="NCBI Taxonomy" id="796604"/>
    <lineage>
        <taxon>Eukaryota</taxon>
        <taxon>Fungi</taxon>
        <taxon>Dikarya</taxon>
        <taxon>Basidiomycota</taxon>
        <taxon>Pucciniomycotina</taxon>
        <taxon>Microbotryomycetes</taxon>
        <taxon>Microbotryales</taxon>
        <taxon>Microbotryaceae</taxon>
        <taxon>Microbotryum</taxon>
    </lineage>
</organism>
<dbReference type="InterPro" id="IPR039757">
    <property type="entry name" value="EIF2D"/>
</dbReference>
<feature type="region of interest" description="Disordered" evidence="1">
    <location>
        <begin position="411"/>
        <end position="430"/>
    </location>
</feature>
<evidence type="ECO:0000259" key="2">
    <source>
        <dbReference type="Pfam" id="PF01253"/>
    </source>
</evidence>
<gene>
    <name evidence="6" type="primary">BQ5605_C006g04261</name>
    <name evidence="6" type="ORF">BQ5605_C006G04261</name>
</gene>
<dbReference type="InterPro" id="IPR015947">
    <property type="entry name" value="PUA-like_sf"/>
</dbReference>
<dbReference type="Proteomes" id="UP000249464">
    <property type="component" value="Unassembled WGS sequence"/>
</dbReference>
<name>A0A2X0P902_9BASI</name>
<dbReference type="SUPFAM" id="SSF88697">
    <property type="entry name" value="PUA domain-like"/>
    <property type="match status" value="1"/>
</dbReference>
<feature type="domain" description="SUI1" evidence="2">
    <location>
        <begin position="554"/>
        <end position="634"/>
    </location>
</feature>
<evidence type="ECO:0000256" key="1">
    <source>
        <dbReference type="SAM" id="MobiDB-lite"/>
    </source>
</evidence>
<sequence length="647" mass="70385">MFKRPFSSKTSTPVRSSDLRRLREELVQSTSIPKSFFFPSLDPAGWTSALAKVALPDKTLICKAATHLDEPVTLYLSPATGNDPLFFRPGKGDDHDLVPTCYAIDLLQQPHNQTLQTLQRQNAIKSPGRYVLPTLVTADATSGRGYFSGASPTPTEIPSSDRNHLSKPHAPSALFLAGISRSSLLSLPDEIQPGSLVTIRCSSSPVIVAIGYLTATRPELLANFDRNKGGKAVTTLHARGDFLWNSGSKESVVGATSLSWPHGSAGTAKDKGQEVPLRQMQDLSVQPKAGERAELAPADVDVVLLQALLLSIRQTLSKPTAPFPLPASSLYSSHILPHRPASPPHSTVEIKKSSHKKLSAFVKFAVKAGYVVSKEVKGELMIMSVHVEHPDVQAVRIYKTLAQAQAQAVQASSKKSEADLGPGGSSLSEISSSSSSVVITELFKPTSDVLAIFQDVDHPRPERDLYLPVELKKILTTYITSHSLTHPRDPAFLTPDETLSHCLLKKSESLDLLKRSDAITRFQSSCQTYYSVARPNHPVESFKGTPPAMKIWVKNVGKRQVTILTNHETYTSTPLNFYPLQTLLDELKMRTASSVSLQPILGATKKGQAQKMEVACQGTHDKVVVDMLTSKGVPRRLIVVDLAKAKK</sequence>
<dbReference type="Pfam" id="PF25304">
    <property type="entry name" value="WHD_eIF2D"/>
    <property type="match status" value="1"/>
</dbReference>
<reference evidence="6 7" key="1">
    <citation type="submission" date="2016-11" db="EMBL/GenBank/DDBJ databases">
        <authorList>
            <person name="Jaros S."/>
            <person name="Januszkiewicz K."/>
            <person name="Wedrychowicz H."/>
        </authorList>
    </citation>
    <scope>NUCLEOTIDE SEQUENCE [LARGE SCALE GENOMIC DNA]</scope>
</reference>
<dbReference type="InterPro" id="IPR057429">
    <property type="entry name" value="WH_eIF2D"/>
</dbReference>
<dbReference type="AlphaFoldDB" id="A0A2X0P902"/>
<evidence type="ECO:0000259" key="5">
    <source>
        <dbReference type="Pfam" id="PF26291"/>
    </source>
</evidence>
<dbReference type="GO" id="GO:0003743">
    <property type="term" value="F:translation initiation factor activity"/>
    <property type="evidence" value="ECO:0007669"/>
    <property type="project" value="InterPro"/>
</dbReference>
<dbReference type="SUPFAM" id="SSF47592">
    <property type="entry name" value="SWIB/MDM2 domain"/>
    <property type="match status" value="1"/>
</dbReference>
<protein>
    <submittedName>
        <fullName evidence="6">BQ5605_C006g04261 protein</fullName>
    </submittedName>
</protein>
<dbReference type="InterPro" id="IPR036885">
    <property type="entry name" value="SWIB_MDM2_dom_sf"/>
</dbReference>
<evidence type="ECO:0000313" key="6">
    <source>
        <dbReference type="EMBL" id="SGY57357.1"/>
    </source>
</evidence>
<keyword evidence="7" id="KW-1185">Reference proteome</keyword>
<dbReference type="Pfam" id="PF26291">
    <property type="entry name" value="SWIB_eIF2D"/>
    <property type="match status" value="1"/>
</dbReference>
<dbReference type="Pfam" id="PF01253">
    <property type="entry name" value="SUI1"/>
    <property type="match status" value="1"/>
</dbReference>
<dbReference type="InterPro" id="IPR001950">
    <property type="entry name" value="SUI1"/>
</dbReference>